<dbReference type="PIRSF" id="PIRSF000332">
    <property type="entry name" value="FMO"/>
    <property type="match status" value="1"/>
</dbReference>
<keyword evidence="2 6" id="KW-0285">Flavoprotein</keyword>
<comment type="cofactor">
    <cofactor evidence="6">
        <name>FAD</name>
        <dbReference type="ChEBI" id="CHEBI:57692"/>
    </cofactor>
</comment>
<comment type="similarity">
    <text evidence="1 6">Belongs to the FMO family.</text>
</comment>
<keyword evidence="8" id="KW-1185">Reference proteome</keyword>
<keyword evidence="6" id="KW-0503">Monooxygenase</keyword>
<name>A0AAP0K8X1_9MAGN</name>
<organism evidence="7 8">
    <name type="scientific">Stephania cephalantha</name>
    <dbReference type="NCBI Taxonomy" id="152367"/>
    <lineage>
        <taxon>Eukaryota</taxon>
        <taxon>Viridiplantae</taxon>
        <taxon>Streptophyta</taxon>
        <taxon>Embryophyta</taxon>
        <taxon>Tracheophyta</taxon>
        <taxon>Spermatophyta</taxon>
        <taxon>Magnoliopsida</taxon>
        <taxon>Ranunculales</taxon>
        <taxon>Menispermaceae</taxon>
        <taxon>Menispermoideae</taxon>
        <taxon>Cissampelideae</taxon>
        <taxon>Stephania</taxon>
    </lineage>
</organism>
<dbReference type="Pfam" id="PF00743">
    <property type="entry name" value="FMO-like"/>
    <property type="match status" value="3"/>
</dbReference>
<dbReference type="Proteomes" id="UP001419268">
    <property type="component" value="Unassembled WGS sequence"/>
</dbReference>
<protein>
    <recommendedName>
        <fullName evidence="6">Flavin-containing monooxygenase</fullName>
        <ecNumber evidence="6">1.-.-.-</ecNumber>
    </recommendedName>
</protein>
<evidence type="ECO:0000313" key="7">
    <source>
        <dbReference type="EMBL" id="KAK9148066.1"/>
    </source>
</evidence>
<keyword evidence="5 6" id="KW-0560">Oxidoreductase</keyword>
<dbReference type="InterPro" id="IPR050346">
    <property type="entry name" value="FMO-like"/>
</dbReference>
<dbReference type="GO" id="GO:0050660">
    <property type="term" value="F:flavin adenine dinucleotide binding"/>
    <property type="evidence" value="ECO:0007669"/>
    <property type="project" value="InterPro"/>
</dbReference>
<evidence type="ECO:0000256" key="5">
    <source>
        <dbReference type="ARBA" id="ARBA00023002"/>
    </source>
</evidence>
<dbReference type="GO" id="GO:0050661">
    <property type="term" value="F:NADP binding"/>
    <property type="evidence" value="ECO:0007669"/>
    <property type="project" value="InterPro"/>
</dbReference>
<dbReference type="PRINTS" id="PR00370">
    <property type="entry name" value="FMOXYGENASE"/>
</dbReference>
<dbReference type="EMBL" id="JBBNAG010000003">
    <property type="protein sequence ID" value="KAK9148066.1"/>
    <property type="molecule type" value="Genomic_DNA"/>
</dbReference>
<evidence type="ECO:0000313" key="8">
    <source>
        <dbReference type="Proteomes" id="UP001419268"/>
    </source>
</evidence>
<gene>
    <name evidence="7" type="ORF">Scep_006823</name>
</gene>
<dbReference type="PANTHER" id="PTHR23023">
    <property type="entry name" value="DIMETHYLANILINE MONOOXYGENASE"/>
    <property type="match status" value="1"/>
</dbReference>
<dbReference type="Gene3D" id="3.50.50.60">
    <property type="entry name" value="FAD/NAD(P)-binding domain"/>
    <property type="match status" value="2"/>
</dbReference>
<evidence type="ECO:0000256" key="6">
    <source>
        <dbReference type="RuleBase" id="RU361177"/>
    </source>
</evidence>
<dbReference type="InterPro" id="IPR000960">
    <property type="entry name" value="Flavin_mOase"/>
</dbReference>
<dbReference type="SUPFAM" id="SSF51905">
    <property type="entry name" value="FAD/NAD(P)-binding domain"/>
    <property type="match status" value="2"/>
</dbReference>
<keyword evidence="3 6" id="KW-0274">FAD</keyword>
<evidence type="ECO:0000256" key="2">
    <source>
        <dbReference type="ARBA" id="ARBA00022630"/>
    </source>
</evidence>
<dbReference type="InterPro" id="IPR020946">
    <property type="entry name" value="Flavin_mOase-like"/>
</dbReference>
<accession>A0AAP0K8X1</accession>
<sequence>MPTPTPTPTPTPNATSSSRKVAVIGAGASGLVAARELRREDHQVVVFERNNRVGGTWVYDSRTESDPLGRDPSRSVVHTSLYDSLRTNLPRESMGFRDYPFVVIKEEGKQRDPRRFPGHREVCCYLSDFAHHFGIVGLIRFETEVLRVRLNQETKKWVVGSRRIGGGGVGEVEEFDAVVVCNGHYSEPRLADFPISKTSSSFMLPAGLGYTGPRSLKRSLETPIESFEEVCWPLLGLVSGDVDVVEGIDLWPRKQIHSHNYRVPDPFQDQVVVLIGSSASAEDISKEVSSVAKEVHISSRSSTSMTPVKQPGYDNMWLHSRIERTDEDGRVVFQDGSSVYADVILHCTGYKYHFPFLEANNIVTVDDNCVGPLYQHVLPPALAPSLSFIGLIWRVIPFPLLELQSKWVAGVLSGRIALPSQEDMMSSVCALYARLKDAGVPKHYTHHIGDYQFEYSDWLAAQCGFPAMEKWRKQMYEASEINRTVRPGTYRDKWDDEHWNLQAQQHFIQ</sequence>
<comment type="caution">
    <text evidence="7">The sequence shown here is derived from an EMBL/GenBank/DDBJ whole genome shotgun (WGS) entry which is preliminary data.</text>
</comment>
<dbReference type="InterPro" id="IPR036188">
    <property type="entry name" value="FAD/NAD-bd_sf"/>
</dbReference>
<proteinExistence type="inferred from homology"/>
<evidence type="ECO:0000256" key="3">
    <source>
        <dbReference type="ARBA" id="ARBA00022827"/>
    </source>
</evidence>
<evidence type="ECO:0000256" key="1">
    <source>
        <dbReference type="ARBA" id="ARBA00009183"/>
    </source>
</evidence>
<dbReference type="GO" id="GO:0004499">
    <property type="term" value="F:N,N-dimethylaniline monooxygenase activity"/>
    <property type="evidence" value="ECO:0007669"/>
    <property type="project" value="InterPro"/>
</dbReference>
<dbReference type="EC" id="1.-.-.-" evidence="6"/>
<evidence type="ECO:0000256" key="4">
    <source>
        <dbReference type="ARBA" id="ARBA00022857"/>
    </source>
</evidence>
<keyword evidence="4" id="KW-0521">NADP</keyword>
<dbReference type="AlphaFoldDB" id="A0AAP0K8X1"/>
<reference evidence="7 8" key="1">
    <citation type="submission" date="2024-01" db="EMBL/GenBank/DDBJ databases">
        <title>Genome assemblies of Stephania.</title>
        <authorList>
            <person name="Yang L."/>
        </authorList>
    </citation>
    <scope>NUCLEOTIDE SEQUENCE [LARGE SCALE GENOMIC DNA]</scope>
    <source>
        <strain evidence="7">JXDWG</strain>
        <tissue evidence="7">Leaf</tissue>
    </source>
</reference>
<dbReference type="FunFam" id="3.50.50.60:FF:000099">
    <property type="entry name" value="Flavin-containing monooxygenase"/>
    <property type="match status" value="1"/>
</dbReference>